<reference evidence="2" key="2">
    <citation type="submission" date="2021-01" db="UniProtKB">
        <authorList>
            <consortium name="EnsemblPlants"/>
        </authorList>
    </citation>
    <scope>IDENTIFICATION</scope>
</reference>
<evidence type="ECO:0000313" key="2">
    <source>
        <dbReference type="EnsemblPlants" id="QL01p031797:mrna"/>
    </source>
</evidence>
<dbReference type="PANTHER" id="PTHR12396">
    <property type="entry name" value="METHYL-CPG BINDING PROTEIN, MBD"/>
    <property type="match status" value="1"/>
</dbReference>
<dbReference type="FunCoup" id="A0A7N2KPK7">
    <property type="interactions" value="1032"/>
</dbReference>
<protein>
    <submittedName>
        <fullName evidence="2">Uncharacterized protein</fullName>
    </submittedName>
</protein>
<dbReference type="EMBL" id="LRBV02000001">
    <property type="status" value="NOT_ANNOTATED_CDS"/>
    <property type="molecule type" value="Genomic_DNA"/>
</dbReference>
<keyword evidence="3" id="KW-1185">Reference proteome</keyword>
<dbReference type="InParanoid" id="A0A7N2KPK7"/>
<feature type="compositionally biased region" description="Polar residues" evidence="1">
    <location>
        <begin position="1"/>
        <end position="16"/>
    </location>
</feature>
<organism evidence="2 3">
    <name type="scientific">Quercus lobata</name>
    <name type="common">Valley oak</name>
    <dbReference type="NCBI Taxonomy" id="97700"/>
    <lineage>
        <taxon>Eukaryota</taxon>
        <taxon>Viridiplantae</taxon>
        <taxon>Streptophyta</taxon>
        <taxon>Embryophyta</taxon>
        <taxon>Tracheophyta</taxon>
        <taxon>Spermatophyta</taxon>
        <taxon>Magnoliopsida</taxon>
        <taxon>eudicotyledons</taxon>
        <taxon>Gunneridae</taxon>
        <taxon>Pentapetalae</taxon>
        <taxon>rosids</taxon>
        <taxon>fabids</taxon>
        <taxon>Fagales</taxon>
        <taxon>Fagaceae</taxon>
        <taxon>Quercus</taxon>
    </lineage>
</organism>
<evidence type="ECO:0000313" key="3">
    <source>
        <dbReference type="Proteomes" id="UP000594261"/>
    </source>
</evidence>
<dbReference type="Gramene" id="QL01p031797:mrna">
    <property type="protein sequence ID" value="QL01p031797:mrna"/>
    <property type="gene ID" value="QL01p031797"/>
</dbReference>
<proteinExistence type="predicted"/>
<sequence>MSTAETSGHDPNSIQQDPKRPEETLVPQLPPDPLLKSGTFIAVPQKGTTAEPPPPPPPQLRRSSDDAVPACLAAEKSNGEAPPVAPAPAPAPGNAASLAETPPRRAPAAAPDWLPAGWMVEDRVRSSGVTAGTVDRKHIVFLLEIAVILWCQRNAIIQNGPVLTEEQILTEIKKDVSGQLEFKAAYLVSADCIYLQTNIAAFLHKDAEEMNLFLQVASDWNLYYFDSVSGSRFRSKKEVLYFLETGTKRKTRKPSENSDADTMEGSGGQKQKKSATKARTFDLKFDFSNVPEKVQWVLTDFSKGSWAPFTGDKKVPQTTVQEWEAAFTAFSSKNNGQKLF</sequence>
<name>A0A7N2KPK7_QUELO</name>
<dbReference type="AlphaFoldDB" id="A0A7N2KPK7"/>
<reference evidence="2 3" key="1">
    <citation type="journal article" date="2016" name="G3 (Bethesda)">
        <title>First Draft Assembly and Annotation of the Genome of a California Endemic Oak Quercus lobata Nee (Fagaceae).</title>
        <authorList>
            <person name="Sork V.L."/>
            <person name="Fitz-Gibbon S.T."/>
            <person name="Puiu D."/>
            <person name="Crepeau M."/>
            <person name="Gugger P.F."/>
            <person name="Sherman R."/>
            <person name="Stevens K."/>
            <person name="Langley C.H."/>
            <person name="Pellegrini M."/>
            <person name="Salzberg S.L."/>
        </authorList>
    </citation>
    <scope>NUCLEOTIDE SEQUENCE [LARGE SCALE GENOMIC DNA]</scope>
    <source>
        <strain evidence="2 3">cv. SW786</strain>
    </source>
</reference>
<dbReference type="EnsemblPlants" id="QL01p031797:mrna">
    <property type="protein sequence ID" value="QL01p031797:mrna"/>
    <property type="gene ID" value="QL01p031797"/>
</dbReference>
<dbReference type="GO" id="GO:0005634">
    <property type="term" value="C:nucleus"/>
    <property type="evidence" value="ECO:0007669"/>
    <property type="project" value="UniProtKB-ARBA"/>
</dbReference>
<feature type="region of interest" description="Disordered" evidence="1">
    <location>
        <begin position="250"/>
        <end position="275"/>
    </location>
</feature>
<dbReference type="Proteomes" id="UP000594261">
    <property type="component" value="Chromosome 1"/>
</dbReference>
<accession>A0A7N2KPK7</accession>
<dbReference type="Gene3D" id="3.30.890.10">
    <property type="entry name" value="Methyl-cpg-binding Protein 2, Chain A"/>
    <property type="match status" value="1"/>
</dbReference>
<dbReference type="PANTHER" id="PTHR12396:SF46">
    <property type="entry name" value="METHYL-CPG-BINDING DOMAIN-CONTAINING PROTEIN 6"/>
    <property type="match status" value="1"/>
</dbReference>
<feature type="region of interest" description="Disordered" evidence="1">
    <location>
        <begin position="1"/>
        <end position="111"/>
    </location>
</feature>
<dbReference type="OMA" id="QTHMSAS"/>
<evidence type="ECO:0000256" key="1">
    <source>
        <dbReference type="SAM" id="MobiDB-lite"/>
    </source>
</evidence>